<feature type="transmembrane region" description="Helical" evidence="2">
    <location>
        <begin position="6"/>
        <end position="24"/>
    </location>
</feature>
<keyword evidence="2" id="KW-0472">Membrane</keyword>
<dbReference type="PANTHER" id="PTHR30487:SF0">
    <property type="entry name" value="PREPILIN LEADER PEPTIDASE_N-METHYLTRANSFERASE-RELATED"/>
    <property type="match status" value="1"/>
</dbReference>
<evidence type="ECO:0000259" key="3">
    <source>
        <dbReference type="Pfam" id="PF01478"/>
    </source>
</evidence>
<dbReference type="EMBL" id="UINC01000924">
    <property type="protein sequence ID" value="SUZ63757.1"/>
    <property type="molecule type" value="Genomic_DNA"/>
</dbReference>
<dbReference type="GO" id="GO:0006465">
    <property type="term" value="P:signal peptide processing"/>
    <property type="evidence" value="ECO:0007669"/>
    <property type="project" value="TreeGrafter"/>
</dbReference>
<keyword evidence="2" id="KW-0812">Transmembrane</keyword>
<accession>A0A381PBS7</accession>
<proteinExistence type="inferred from homology"/>
<evidence type="ECO:0000256" key="2">
    <source>
        <dbReference type="SAM" id="Phobius"/>
    </source>
</evidence>
<reference evidence="4" key="1">
    <citation type="submission" date="2018-05" db="EMBL/GenBank/DDBJ databases">
        <authorList>
            <person name="Lanie J.A."/>
            <person name="Ng W.-L."/>
            <person name="Kazmierczak K.M."/>
            <person name="Andrzejewski T.M."/>
            <person name="Davidsen T.M."/>
            <person name="Wayne K.J."/>
            <person name="Tettelin H."/>
            <person name="Glass J.I."/>
            <person name="Rusch D."/>
            <person name="Podicherti R."/>
            <person name="Tsui H.-C.T."/>
            <person name="Winkler M.E."/>
        </authorList>
    </citation>
    <scope>NUCLEOTIDE SEQUENCE</scope>
</reference>
<feature type="transmembrane region" description="Helical" evidence="2">
    <location>
        <begin position="36"/>
        <end position="55"/>
    </location>
</feature>
<dbReference type="Gene3D" id="1.20.120.1220">
    <property type="match status" value="1"/>
</dbReference>
<dbReference type="InterPro" id="IPR000045">
    <property type="entry name" value="Prepilin_IV_endopep_pep"/>
</dbReference>
<name>A0A381PBS7_9ZZZZ</name>
<sequence>MQIPLQYPVVELTSGLLCAGIFMIHGLSGEALRGSVFLCLLLGMSISDARFYIIPDEFSLGGTILGLAMSFLPGGIGWVSAVGGALVGYTFLWFIAVAGTRIIEKISPGRLEEAGLDKAMGGGDIKMMMMVGSFVGISGVAETAFLGSLGGLVVYGPVATLYRRLIPFGVFLAVAGAITYLWGDAMMDWYLTHIMGLAA</sequence>
<evidence type="ECO:0000313" key="4">
    <source>
        <dbReference type="EMBL" id="SUZ63757.1"/>
    </source>
</evidence>
<feature type="transmembrane region" description="Helical" evidence="2">
    <location>
        <begin position="75"/>
        <end position="98"/>
    </location>
</feature>
<gene>
    <name evidence="4" type="ORF">METZ01_LOCUS16611</name>
</gene>
<protein>
    <recommendedName>
        <fullName evidence="3">Prepilin type IV endopeptidase peptidase domain-containing protein</fullName>
    </recommendedName>
</protein>
<feature type="transmembrane region" description="Helical" evidence="2">
    <location>
        <begin position="161"/>
        <end position="182"/>
    </location>
</feature>
<dbReference type="InterPro" id="IPR050882">
    <property type="entry name" value="Prepilin_peptidase/N-MTase"/>
</dbReference>
<dbReference type="Pfam" id="PF01478">
    <property type="entry name" value="Peptidase_A24"/>
    <property type="match status" value="1"/>
</dbReference>
<organism evidence="4">
    <name type="scientific">marine metagenome</name>
    <dbReference type="NCBI Taxonomy" id="408172"/>
    <lineage>
        <taxon>unclassified sequences</taxon>
        <taxon>metagenomes</taxon>
        <taxon>ecological metagenomes</taxon>
    </lineage>
</organism>
<comment type="similarity">
    <text evidence="1">Belongs to the peptidase A24 family.</text>
</comment>
<feature type="transmembrane region" description="Helical" evidence="2">
    <location>
        <begin position="128"/>
        <end position="155"/>
    </location>
</feature>
<feature type="domain" description="Prepilin type IV endopeptidase peptidase" evidence="3">
    <location>
        <begin position="36"/>
        <end position="154"/>
    </location>
</feature>
<keyword evidence="2" id="KW-1133">Transmembrane helix</keyword>
<dbReference type="PANTHER" id="PTHR30487">
    <property type="entry name" value="TYPE 4 PREPILIN-LIKE PROTEINS LEADER PEPTIDE-PROCESSING ENZYME"/>
    <property type="match status" value="1"/>
</dbReference>
<evidence type="ECO:0000256" key="1">
    <source>
        <dbReference type="ARBA" id="ARBA00005801"/>
    </source>
</evidence>
<dbReference type="GO" id="GO:0004190">
    <property type="term" value="F:aspartic-type endopeptidase activity"/>
    <property type="evidence" value="ECO:0007669"/>
    <property type="project" value="InterPro"/>
</dbReference>
<dbReference type="AlphaFoldDB" id="A0A381PBS7"/>
<dbReference type="GO" id="GO:0005886">
    <property type="term" value="C:plasma membrane"/>
    <property type="evidence" value="ECO:0007669"/>
    <property type="project" value="TreeGrafter"/>
</dbReference>